<protein>
    <recommendedName>
        <fullName evidence="3">Activator of Hsp90 ATPase homologue 1/2-like C-terminal domain-containing protein</fullName>
    </recommendedName>
</protein>
<comment type="caution">
    <text evidence="4">The sequence shown here is derived from an EMBL/GenBank/DDBJ whole genome shotgun (WGS) entry which is preliminary data.</text>
</comment>
<dbReference type="EMBL" id="SMKP01000009">
    <property type="protein sequence ID" value="TDD24740.1"/>
    <property type="molecule type" value="Genomic_DNA"/>
</dbReference>
<reference evidence="4 5" key="1">
    <citation type="submission" date="2019-03" db="EMBL/GenBank/DDBJ databases">
        <title>Draft genome sequences of novel Actinobacteria.</title>
        <authorList>
            <person name="Sahin N."/>
            <person name="Ay H."/>
            <person name="Saygin H."/>
        </authorList>
    </citation>
    <scope>NUCLEOTIDE SEQUENCE [LARGE SCALE GENOMIC DNA]</scope>
    <source>
        <strain evidence="4 5">KC712</strain>
    </source>
</reference>
<evidence type="ECO:0000313" key="4">
    <source>
        <dbReference type="EMBL" id="TDD24740.1"/>
    </source>
</evidence>
<organism evidence="4 5">
    <name type="scientific">Nonomuraea diastatica</name>
    <dbReference type="NCBI Taxonomy" id="1848329"/>
    <lineage>
        <taxon>Bacteria</taxon>
        <taxon>Bacillati</taxon>
        <taxon>Actinomycetota</taxon>
        <taxon>Actinomycetes</taxon>
        <taxon>Streptosporangiales</taxon>
        <taxon>Streptosporangiaceae</taxon>
        <taxon>Nonomuraea</taxon>
    </lineage>
</organism>
<evidence type="ECO:0000313" key="5">
    <source>
        <dbReference type="Proteomes" id="UP000294543"/>
    </source>
</evidence>
<feature type="compositionally biased region" description="Low complexity" evidence="2">
    <location>
        <begin position="1"/>
        <end position="15"/>
    </location>
</feature>
<proteinExistence type="inferred from homology"/>
<comment type="similarity">
    <text evidence="1">Belongs to the AHA1 family.</text>
</comment>
<dbReference type="OrthoDB" id="3365660at2"/>
<dbReference type="Pfam" id="PF08327">
    <property type="entry name" value="AHSA1"/>
    <property type="match status" value="1"/>
</dbReference>
<evidence type="ECO:0000256" key="1">
    <source>
        <dbReference type="ARBA" id="ARBA00006817"/>
    </source>
</evidence>
<feature type="region of interest" description="Disordered" evidence="2">
    <location>
        <begin position="1"/>
        <end position="64"/>
    </location>
</feature>
<dbReference type="InterPro" id="IPR013538">
    <property type="entry name" value="ASHA1/2-like_C"/>
</dbReference>
<dbReference type="Gene3D" id="3.30.530.20">
    <property type="match status" value="1"/>
</dbReference>
<gene>
    <name evidence="4" type="ORF">E1294_04650</name>
</gene>
<dbReference type="AlphaFoldDB" id="A0A4R4X3A0"/>
<name>A0A4R4X3A0_9ACTN</name>
<evidence type="ECO:0000256" key="2">
    <source>
        <dbReference type="SAM" id="MobiDB-lite"/>
    </source>
</evidence>
<dbReference type="SUPFAM" id="SSF55961">
    <property type="entry name" value="Bet v1-like"/>
    <property type="match status" value="1"/>
</dbReference>
<dbReference type="Proteomes" id="UP000294543">
    <property type="component" value="Unassembled WGS sequence"/>
</dbReference>
<keyword evidence="5" id="KW-1185">Reference proteome</keyword>
<evidence type="ECO:0000259" key="3">
    <source>
        <dbReference type="Pfam" id="PF08327"/>
    </source>
</evidence>
<feature type="domain" description="Activator of Hsp90 ATPase homologue 1/2-like C-terminal" evidence="3">
    <location>
        <begin position="82"/>
        <end position="202"/>
    </location>
</feature>
<accession>A0A4R4X3A0</accession>
<dbReference type="InterPro" id="IPR023393">
    <property type="entry name" value="START-like_dom_sf"/>
</dbReference>
<sequence length="230" mass="25135">MAPLPAAARAATTGGDLDDVVPAVPGPELRPPRRLPAHAANPCSPATTTHPRRKPMTRQDLGNDTTTIYTEGTELVIERTFDAPREQVWAVMTSPEHIPHWWGPHGATTDVVEMDVRPGGKWRWISIVDGGQAPFAGEYPEVVPSQRIVRTSIFDIEPCNSGPAAVETITFDDSTGKTKVTYHTHFPSQEAVDAAVGQGMSRDTLEQFDIGIWQWLRLVIGVLESLARQA</sequence>